<proteinExistence type="predicted"/>
<evidence type="ECO:0000256" key="1">
    <source>
        <dbReference type="SAM" id="Phobius"/>
    </source>
</evidence>
<keyword evidence="3" id="KW-1185">Reference proteome</keyword>
<comment type="caution">
    <text evidence="2">The sequence shown here is derived from an EMBL/GenBank/DDBJ whole genome shotgun (WGS) entry which is preliminary data.</text>
</comment>
<organism evidence="2 3">
    <name type="scientific">Araneus ventricosus</name>
    <name type="common">Orbweaver spider</name>
    <name type="synonym">Epeira ventricosa</name>
    <dbReference type="NCBI Taxonomy" id="182803"/>
    <lineage>
        <taxon>Eukaryota</taxon>
        <taxon>Metazoa</taxon>
        <taxon>Ecdysozoa</taxon>
        <taxon>Arthropoda</taxon>
        <taxon>Chelicerata</taxon>
        <taxon>Arachnida</taxon>
        <taxon>Araneae</taxon>
        <taxon>Araneomorphae</taxon>
        <taxon>Entelegynae</taxon>
        <taxon>Araneoidea</taxon>
        <taxon>Araneidae</taxon>
        <taxon>Araneus</taxon>
    </lineage>
</organism>
<protein>
    <submittedName>
        <fullName evidence="2">Uncharacterized protein</fullName>
    </submittedName>
</protein>
<evidence type="ECO:0000313" key="3">
    <source>
        <dbReference type="Proteomes" id="UP000499080"/>
    </source>
</evidence>
<sequence length="155" mass="17550">MEKLFTTKTVVAVTAATAIGLGAEYIHQYVETNSGCFVYERGKPVCKVKELSCCQPKPVPELSYCSLTVDPNICDRFNEDKEGSCCRLCNCSFHECQFNQEMKCRRPTTGEALTYLTRRLTEEFGLNLGDIIWWTVVGVVSIVLFGLFWQLVIKK</sequence>
<dbReference type="AlphaFoldDB" id="A0A4Y2S9A5"/>
<dbReference type="Proteomes" id="UP000499080">
    <property type="component" value="Unassembled WGS sequence"/>
</dbReference>
<evidence type="ECO:0000313" key="2">
    <source>
        <dbReference type="EMBL" id="GBN83869.1"/>
    </source>
</evidence>
<accession>A0A4Y2S9A5</accession>
<keyword evidence="1" id="KW-1133">Transmembrane helix</keyword>
<keyword evidence="1" id="KW-0812">Transmembrane</keyword>
<name>A0A4Y2S9A5_ARAVE</name>
<dbReference type="EMBL" id="BGPR01020120">
    <property type="protein sequence ID" value="GBN83869.1"/>
    <property type="molecule type" value="Genomic_DNA"/>
</dbReference>
<gene>
    <name evidence="2" type="ORF">AVEN_57377_1</name>
</gene>
<feature type="transmembrane region" description="Helical" evidence="1">
    <location>
        <begin position="131"/>
        <end position="153"/>
    </location>
</feature>
<dbReference type="OrthoDB" id="6415981at2759"/>
<keyword evidence="1" id="KW-0472">Membrane</keyword>
<reference evidence="2 3" key="1">
    <citation type="journal article" date="2019" name="Sci. Rep.">
        <title>Orb-weaving spider Araneus ventricosus genome elucidates the spidroin gene catalogue.</title>
        <authorList>
            <person name="Kono N."/>
            <person name="Nakamura H."/>
            <person name="Ohtoshi R."/>
            <person name="Moran D.A.P."/>
            <person name="Shinohara A."/>
            <person name="Yoshida Y."/>
            <person name="Fujiwara M."/>
            <person name="Mori M."/>
            <person name="Tomita M."/>
            <person name="Arakawa K."/>
        </authorList>
    </citation>
    <scope>NUCLEOTIDE SEQUENCE [LARGE SCALE GENOMIC DNA]</scope>
</reference>